<dbReference type="PANTHER" id="PTHR20857">
    <property type="entry name" value="THIAMINE-PHOSPHATE PYROPHOSPHORYLASE"/>
    <property type="match status" value="1"/>
</dbReference>
<comment type="catalytic activity">
    <reaction evidence="7 10">
        <text>4-methyl-5-(2-phosphooxyethyl)-thiazole + 4-amino-2-methyl-5-(diphosphooxymethyl)pyrimidine + H(+) = thiamine phosphate + diphosphate</text>
        <dbReference type="Rhea" id="RHEA:22328"/>
        <dbReference type="ChEBI" id="CHEBI:15378"/>
        <dbReference type="ChEBI" id="CHEBI:33019"/>
        <dbReference type="ChEBI" id="CHEBI:37575"/>
        <dbReference type="ChEBI" id="CHEBI:57841"/>
        <dbReference type="ChEBI" id="CHEBI:58296"/>
        <dbReference type="EC" id="2.5.1.3"/>
    </reaction>
</comment>
<dbReference type="InterPro" id="IPR022998">
    <property type="entry name" value="ThiamineP_synth_TenI"/>
</dbReference>
<dbReference type="OrthoDB" id="9810880at2"/>
<dbReference type="Pfam" id="PF02581">
    <property type="entry name" value="TMP-TENI"/>
    <property type="match status" value="1"/>
</dbReference>
<dbReference type="NCBIfam" id="NF000734">
    <property type="entry name" value="PRK00043.1-5"/>
    <property type="match status" value="1"/>
</dbReference>
<dbReference type="STRING" id="351656.Xvie_01399"/>
<evidence type="ECO:0000256" key="9">
    <source>
        <dbReference type="ARBA" id="ARBA00047883"/>
    </source>
</evidence>
<evidence type="ECO:0000256" key="5">
    <source>
        <dbReference type="ARBA" id="ARBA00022842"/>
    </source>
</evidence>
<dbReference type="InterPro" id="IPR036206">
    <property type="entry name" value="ThiamineP_synth_sf"/>
</dbReference>
<comment type="caution">
    <text evidence="13">The sequence shown here is derived from an EMBL/GenBank/DDBJ whole genome shotgun (WGS) entry which is preliminary data.</text>
</comment>
<evidence type="ECO:0000256" key="7">
    <source>
        <dbReference type="ARBA" id="ARBA00047334"/>
    </source>
</evidence>
<dbReference type="NCBIfam" id="TIGR00693">
    <property type="entry name" value="thiE"/>
    <property type="match status" value="1"/>
</dbReference>
<name>A0A1Y2SGL0_9GAMM</name>
<evidence type="ECO:0000256" key="6">
    <source>
        <dbReference type="ARBA" id="ARBA00022977"/>
    </source>
</evidence>
<organism evidence="13 14">
    <name type="scientific">Xenorhabdus vietnamensis</name>
    <dbReference type="NCBI Taxonomy" id="351656"/>
    <lineage>
        <taxon>Bacteria</taxon>
        <taxon>Pseudomonadati</taxon>
        <taxon>Pseudomonadota</taxon>
        <taxon>Gammaproteobacteria</taxon>
        <taxon>Enterobacterales</taxon>
        <taxon>Morganellaceae</taxon>
        <taxon>Xenorhabdus</taxon>
    </lineage>
</organism>
<dbReference type="InterPro" id="IPR034291">
    <property type="entry name" value="TMP_synthase"/>
</dbReference>
<evidence type="ECO:0000256" key="11">
    <source>
        <dbReference type="RuleBase" id="RU004253"/>
    </source>
</evidence>
<accession>A0A1Y2SGL0</accession>
<keyword evidence="3 10" id="KW-0808">Transferase</keyword>
<evidence type="ECO:0000259" key="12">
    <source>
        <dbReference type="Pfam" id="PF02581"/>
    </source>
</evidence>
<keyword evidence="6 10" id="KW-0784">Thiamine biosynthesis</keyword>
<protein>
    <recommendedName>
        <fullName evidence="10">Thiamine-phosphate synthase</fullName>
        <ecNumber evidence="10">2.5.1.3</ecNumber>
    </recommendedName>
    <alternativeName>
        <fullName evidence="10">Thiamine-phosphate pyrophosphorylase</fullName>
    </alternativeName>
</protein>
<dbReference type="GO" id="GO:0005737">
    <property type="term" value="C:cytoplasm"/>
    <property type="evidence" value="ECO:0007669"/>
    <property type="project" value="TreeGrafter"/>
</dbReference>
<keyword evidence="5" id="KW-0460">Magnesium</keyword>
<dbReference type="RefSeq" id="WP_086108605.1">
    <property type="nucleotide sequence ID" value="NZ_CAWNGD010000095.1"/>
</dbReference>
<dbReference type="GO" id="GO:0009229">
    <property type="term" value="P:thiamine diphosphate biosynthetic process"/>
    <property type="evidence" value="ECO:0007669"/>
    <property type="project" value="UniProtKB-UniPathway"/>
</dbReference>
<keyword evidence="4" id="KW-0479">Metal-binding</keyword>
<proteinExistence type="inferred from homology"/>
<dbReference type="GO" id="GO:0009228">
    <property type="term" value="P:thiamine biosynthetic process"/>
    <property type="evidence" value="ECO:0007669"/>
    <property type="project" value="UniProtKB-KW"/>
</dbReference>
<dbReference type="GO" id="GO:0046872">
    <property type="term" value="F:metal ion binding"/>
    <property type="evidence" value="ECO:0007669"/>
    <property type="project" value="UniProtKB-KW"/>
</dbReference>
<evidence type="ECO:0000256" key="4">
    <source>
        <dbReference type="ARBA" id="ARBA00022723"/>
    </source>
</evidence>
<comment type="catalytic activity">
    <reaction evidence="8 10">
        <text>2-(2-carboxy-4-methylthiazol-5-yl)ethyl phosphate + 4-amino-2-methyl-5-(diphosphooxymethyl)pyrimidine + 2 H(+) = thiamine phosphate + CO2 + diphosphate</text>
        <dbReference type="Rhea" id="RHEA:47848"/>
        <dbReference type="ChEBI" id="CHEBI:15378"/>
        <dbReference type="ChEBI" id="CHEBI:16526"/>
        <dbReference type="ChEBI" id="CHEBI:33019"/>
        <dbReference type="ChEBI" id="CHEBI:37575"/>
        <dbReference type="ChEBI" id="CHEBI:57841"/>
        <dbReference type="ChEBI" id="CHEBI:62890"/>
        <dbReference type="EC" id="2.5.1.3"/>
    </reaction>
</comment>
<dbReference type="InterPro" id="IPR013785">
    <property type="entry name" value="Aldolase_TIM"/>
</dbReference>
<dbReference type="UniPathway" id="UPA00060">
    <property type="reaction ID" value="UER00141"/>
</dbReference>
<evidence type="ECO:0000256" key="3">
    <source>
        <dbReference type="ARBA" id="ARBA00022679"/>
    </source>
</evidence>
<sequence length="205" mass="23151">MKLDPFYPIVDSATWIELVVPLGIKQIQLRIKDEDIEHIRNEIRKAKIICSRFNCTLIVNDYWQIAIEEGCDFIHLGQEDLEEADLDQIRRANMRLGVSTHDGEELRKAIALNPEYIAFGPVYPTILKKMKWSPQGLSRVSKWKQALGDIPLVAIGGMKVELANDVFDAGADIISVLTDITLNADPVNRVKEWLAITRGQGIESL</sequence>
<dbReference type="PANTHER" id="PTHR20857:SF15">
    <property type="entry name" value="THIAMINE-PHOSPHATE SYNTHASE"/>
    <property type="match status" value="1"/>
</dbReference>
<dbReference type="CDD" id="cd00564">
    <property type="entry name" value="TMP_TenI"/>
    <property type="match status" value="1"/>
</dbReference>
<comment type="catalytic activity">
    <reaction evidence="9 10">
        <text>2-[(2R,5Z)-2-carboxy-4-methylthiazol-5(2H)-ylidene]ethyl phosphate + 4-amino-2-methyl-5-(diphosphooxymethyl)pyrimidine + 2 H(+) = thiamine phosphate + CO2 + diphosphate</text>
        <dbReference type="Rhea" id="RHEA:47844"/>
        <dbReference type="ChEBI" id="CHEBI:15378"/>
        <dbReference type="ChEBI" id="CHEBI:16526"/>
        <dbReference type="ChEBI" id="CHEBI:33019"/>
        <dbReference type="ChEBI" id="CHEBI:37575"/>
        <dbReference type="ChEBI" id="CHEBI:57841"/>
        <dbReference type="ChEBI" id="CHEBI:62899"/>
        <dbReference type="EC" id="2.5.1.3"/>
    </reaction>
</comment>
<evidence type="ECO:0000256" key="8">
    <source>
        <dbReference type="ARBA" id="ARBA00047851"/>
    </source>
</evidence>
<reference evidence="13 14" key="1">
    <citation type="submission" date="2016-10" db="EMBL/GenBank/DDBJ databases">
        <title>Systematic genetic and metabolomic analysis of Xenorhabdus and Photorhabdus spp., highlights the requirements for a dual symbiotic and pathogenic life style.</title>
        <authorList>
            <person name="Tobias N.J."/>
            <person name="Wolff H."/>
            <person name="Djahanschiri B."/>
            <person name="Pidot S.J."/>
            <person name="Stinear T.P."/>
            <person name="Ebersberger I."/>
            <person name="Bode H.B."/>
        </authorList>
    </citation>
    <scope>NUCLEOTIDE SEQUENCE [LARGE SCALE GENOMIC DNA]</scope>
    <source>
        <strain evidence="13 14">DSM 22392</strain>
    </source>
</reference>
<dbReference type="Proteomes" id="UP000194350">
    <property type="component" value="Unassembled WGS sequence"/>
</dbReference>
<dbReference type="AlphaFoldDB" id="A0A1Y2SGL0"/>
<evidence type="ECO:0000313" key="13">
    <source>
        <dbReference type="EMBL" id="OTA17142.1"/>
    </source>
</evidence>
<evidence type="ECO:0000256" key="10">
    <source>
        <dbReference type="RuleBase" id="RU003826"/>
    </source>
</evidence>
<dbReference type="EMBL" id="MUBJ01000005">
    <property type="protein sequence ID" value="OTA17142.1"/>
    <property type="molecule type" value="Genomic_DNA"/>
</dbReference>
<dbReference type="EC" id="2.5.1.3" evidence="10"/>
<dbReference type="GO" id="GO:0004789">
    <property type="term" value="F:thiamine-phosphate diphosphorylase activity"/>
    <property type="evidence" value="ECO:0007669"/>
    <property type="project" value="UniProtKB-EC"/>
</dbReference>
<evidence type="ECO:0000256" key="2">
    <source>
        <dbReference type="ARBA" id="ARBA00005165"/>
    </source>
</evidence>
<evidence type="ECO:0000313" key="14">
    <source>
        <dbReference type="Proteomes" id="UP000194350"/>
    </source>
</evidence>
<keyword evidence="14" id="KW-1185">Reference proteome</keyword>
<feature type="domain" description="Thiamine phosphate synthase/TenI" evidence="12">
    <location>
        <begin position="12"/>
        <end position="180"/>
    </location>
</feature>
<dbReference type="Gene3D" id="3.20.20.70">
    <property type="entry name" value="Aldolase class I"/>
    <property type="match status" value="1"/>
</dbReference>
<comment type="pathway">
    <text evidence="2 11">Cofactor biosynthesis; thiamine diphosphate biosynthesis; thiamine phosphate from 4-amino-2-methyl-5-diphosphomethylpyrimidine and 4-methyl-5-(2-phosphoethyl)-thiazole: step 1/1.</text>
</comment>
<dbReference type="SUPFAM" id="SSF51391">
    <property type="entry name" value="Thiamin phosphate synthase"/>
    <property type="match status" value="1"/>
</dbReference>
<evidence type="ECO:0000256" key="1">
    <source>
        <dbReference type="ARBA" id="ARBA00001946"/>
    </source>
</evidence>
<comment type="cofactor">
    <cofactor evidence="1">
        <name>Mg(2+)</name>
        <dbReference type="ChEBI" id="CHEBI:18420"/>
    </cofactor>
</comment>
<gene>
    <name evidence="13" type="ORF">Xvie_01399</name>
</gene>
<comment type="similarity">
    <text evidence="10">Belongs to the thiamine-phosphate synthase family.</text>
</comment>